<dbReference type="InterPro" id="IPR016135">
    <property type="entry name" value="UBQ-conjugating_enzyme/RWD"/>
</dbReference>
<dbReference type="AlphaFoldDB" id="A0A4Y7J681"/>
<dbReference type="SUPFAM" id="SSF54495">
    <property type="entry name" value="UBC-like"/>
    <property type="match status" value="1"/>
</dbReference>
<dbReference type="Gene3D" id="3.10.110.10">
    <property type="entry name" value="Ubiquitin Conjugating Enzyme"/>
    <property type="match status" value="1"/>
</dbReference>
<organism evidence="1 2">
    <name type="scientific">Papaver somniferum</name>
    <name type="common">Opium poppy</name>
    <dbReference type="NCBI Taxonomy" id="3469"/>
    <lineage>
        <taxon>Eukaryota</taxon>
        <taxon>Viridiplantae</taxon>
        <taxon>Streptophyta</taxon>
        <taxon>Embryophyta</taxon>
        <taxon>Tracheophyta</taxon>
        <taxon>Spermatophyta</taxon>
        <taxon>Magnoliopsida</taxon>
        <taxon>Ranunculales</taxon>
        <taxon>Papaveraceae</taxon>
        <taxon>Papaveroideae</taxon>
        <taxon>Papaver</taxon>
    </lineage>
</organism>
<reference evidence="1 2" key="1">
    <citation type="journal article" date="2018" name="Science">
        <title>The opium poppy genome and morphinan production.</title>
        <authorList>
            <person name="Guo L."/>
            <person name="Winzer T."/>
            <person name="Yang X."/>
            <person name="Li Y."/>
            <person name="Ning Z."/>
            <person name="He Z."/>
            <person name="Teodor R."/>
            <person name="Lu Y."/>
            <person name="Bowser T.A."/>
            <person name="Graham I.A."/>
            <person name="Ye K."/>
        </authorList>
    </citation>
    <scope>NUCLEOTIDE SEQUENCE [LARGE SCALE GENOMIC DNA]</scope>
    <source>
        <strain evidence="2">cv. HN1</strain>
        <tissue evidence="1">Leaves</tissue>
    </source>
</reference>
<proteinExistence type="predicted"/>
<dbReference type="Gramene" id="RZC55562">
    <property type="protein sequence ID" value="RZC55562"/>
    <property type="gene ID" value="C5167_014417"/>
</dbReference>
<evidence type="ECO:0000313" key="2">
    <source>
        <dbReference type="Proteomes" id="UP000316621"/>
    </source>
</evidence>
<keyword evidence="2" id="KW-1185">Reference proteome</keyword>
<dbReference type="Proteomes" id="UP000316621">
    <property type="component" value="Chromosome 3"/>
</dbReference>
<protein>
    <submittedName>
        <fullName evidence="1">Uncharacterized protein</fullName>
    </submittedName>
</protein>
<sequence>MFKKEVKTQHLQVAFRTKLFHLNMNNSGSIFLDILEEQEKSALTFSKVSFKFHFPPLSSPSPCDLMAGLMLVTGCPEVESVVRNMMSFMIVHELDDVVFCSEGKMCLVSLEFMPARV</sequence>
<name>A0A4Y7J681_PAPSO</name>
<dbReference type="EMBL" id="CM010717">
    <property type="protein sequence ID" value="RZC55562.1"/>
    <property type="molecule type" value="Genomic_DNA"/>
</dbReference>
<accession>A0A4Y7J681</accession>
<gene>
    <name evidence="1" type="ORF">C5167_014417</name>
</gene>
<evidence type="ECO:0000313" key="1">
    <source>
        <dbReference type="EMBL" id="RZC55562.1"/>
    </source>
</evidence>